<gene>
    <name evidence="1" type="ORF">B0H16DRAFT_1464291</name>
</gene>
<name>A0AAD7IFE3_9AGAR</name>
<reference evidence="1" key="1">
    <citation type="submission" date="2023-03" db="EMBL/GenBank/DDBJ databases">
        <title>Massive genome expansion in bonnet fungi (Mycena s.s.) driven by repeated elements and novel gene families across ecological guilds.</title>
        <authorList>
            <consortium name="Lawrence Berkeley National Laboratory"/>
            <person name="Harder C.B."/>
            <person name="Miyauchi S."/>
            <person name="Viragh M."/>
            <person name="Kuo A."/>
            <person name="Thoen E."/>
            <person name="Andreopoulos B."/>
            <person name="Lu D."/>
            <person name="Skrede I."/>
            <person name="Drula E."/>
            <person name="Henrissat B."/>
            <person name="Morin E."/>
            <person name="Kohler A."/>
            <person name="Barry K."/>
            <person name="LaButti K."/>
            <person name="Morin E."/>
            <person name="Salamov A."/>
            <person name="Lipzen A."/>
            <person name="Mereny Z."/>
            <person name="Hegedus B."/>
            <person name="Baldrian P."/>
            <person name="Stursova M."/>
            <person name="Weitz H."/>
            <person name="Taylor A."/>
            <person name="Grigoriev I.V."/>
            <person name="Nagy L.G."/>
            <person name="Martin F."/>
            <person name="Kauserud H."/>
        </authorList>
    </citation>
    <scope>NUCLEOTIDE SEQUENCE</scope>
    <source>
        <strain evidence="1">CBHHK182m</strain>
    </source>
</reference>
<comment type="caution">
    <text evidence="1">The sequence shown here is derived from an EMBL/GenBank/DDBJ whole genome shotgun (WGS) entry which is preliminary data.</text>
</comment>
<sequence>MAERSRPCHSFKIPSESLRPRLFPERSGFASGSQAKQFEESTTAVLAFLAVPSAHKLRLERELFIWAALATSEAFAPQSRVGTVLSVLAMRVVRLNGYILLEPSSAMLELTTTRHDKRPTIWSNIALAGIFNTWVPLEIIRRRQDYPTVVDPIELLFRSTKCSLSAFALALPRFCLGSTKHQRRGSGPFSIEESTRIAQLSNHSVLGV</sequence>
<evidence type="ECO:0000313" key="2">
    <source>
        <dbReference type="Proteomes" id="UP001215598"/>
    </source>
</evidence>
<keyword evidence="2" id="KW-1185">Reference proteome</keyword>
<accession>A0AAD7IFE3</accession>
<dbReference type="Proteomes" id="UP001215598">
    <property type="component" value="Unassembled WGS sequence"/>
</dbReference>
<organism evidence="1 2">
    <name type="scientific">Mycena metata</name>
    <dbReference type="NCBI Taxonomy" id="1033252"/>
    <lineage>
        <taxon>Eukaryota</taxon>
        <taxon>Fungi</taxon>
        <taxon>Dikarya</taxon>
        <taxon>Basidiomycota</taxon>
        <taxon>Agaricomycotina</taxon>
        <taxon>Agaricomycetes</taxon>
        <taxon>Agaricomycetidae</taxon>
        <taxon>Agaricales</taxon>
        <taxon>Marasmiineae</taxon>
        <taxon>Mycenaceae</taxon>
        <taxon>Mycena</taxon>
    </lineage>
</organism>
<dbReference type="EMBL" id="JARKIB010000097">
    <property type="protein sequence ID" value="KAJ7741850.1"/>
    <property type="molecule type" value="Genomic_DNA"/>
</dbReference>
<protein>
    <submittedName>
        <fullName evidence="1">Uncharacterized protein</fullName>
    </submittedName>
</protein>
<proteinExistence type="predicted"/>
<evidence type="ECO:0000313" key="1">
    <source>
        <dbReference type="EMBL" id="KAJ7741850.1"/>
    </source>
</evidence>
<dbReference type="AlphaFoldDB" id="A0AAD7IFE3"/>